<dbReference type="AlphaFoldDB" id="R7VXU2"/>
<keyword evidence="1" id="KW-0732">Signal</keyword>
<dbReference type="InterPro" id="IPR000008">
    <property type="entry name" value="C2_dom"/>
</dbReference>
<proteinExistence type="predicted"/>
<dbReference type="EMBL" id="KB376673">
    <property type="protein sequence ID" value="EMC88663.1"/>
    <property type="molecule type" value="Genomic_DNA"/>
</dbReference>
<dbReference type="GO" id="GO:0016020">
    <property type="term" value="C:membrane"/>
    <property type="evidence" value="ECO:0007669"/>
    <property type="project" value="TreeGrafter"/>
</dbReference>
<accession>R7VXU2</accession>
<dbReference type="GO" id="GO:0001771">
    <property type="term" value="P:immunological synapse formation"/>
    <property type="evidence" value="ECO:0007669"/>
    <property type="project" value="TreeGrafter"/>
</dbReference>
<dbReference type="PROSITE" id="PS50004">
    <property type="entry name" value="C2"/>
    <property type="match status" value="1"/>
</dbReference>
<dbReference type="PANTHER" id="PTHR46096">
    <property type="entry name" value="PERFORIN-1"/>
    <property type="match status" value="1"/>
</dbReference>
<dbReference type="InterPro" id="IPR035892">
    <property type="entry name" value="C2_domain_sf"/>
</dbReference>
<protein>
    <submittedName>
        <fullName evidence="3">Perforin-1</fullName>
    </submittedName>
</protein>
<organism evidence="3">
    <name type="scientific">Columba livia</name>
    <name type="common">Rock dove</name>
    <dbReference type="NCBI Taxonomy" id="8932"/>
    <lineage>
        <taxon>Eukaryota</taxon>
        <taxon>Metazoa</taxon>
        <taxon>Chordata</taxon>
        <taxon>Craniata</taxon>
        <taxon>Vertebrata</taxon>
        <taxon>Euteleostomi</taxon>
        <taxon>Archelosauria</taxon>
        <taxon>Archosauria</taxon>
        <taxon>Dinosauria</taxon>
        <taxon>Saurischia</taxon>
        <taxon>Theropoda</taxon>
        <taxon>Coelurosauria</taxon>
        <taxon>Aves</taxon>
        <taxon>Neognathae</taxon>
        <taxon>Neoaves</taxon>
        <taxon>Columbimorphae</taxon>
        <taxon>Columbiformes</taxon>
        <taxon>Columbidae</taxon>
        <taxon>Columba</taxon>
    </lineage>
</organism>
<dbReference type="PANTHER" id="PTHR46096:SF3">
    <property type="entry name" value="PERFORIN-1"/>
    <property type="match status" value="1"/>
</dbReference>
<sequence>AVIDYIARNALRVNCSCGGHLGAAGPCCACSADMATTCCSQHRGLARLRVTVKAGGGWRGDYLSGTDAYVRVYYGGREARTRTLWNNQHPRWAAILDLGTVTLAPGAMLKVEVWDEDNQWDDDLLGVCKEPLSAEGGGERDIICFPGGGRLEFGYGVTCGPALGGPYCHDYVPQPPGDIGGV</sequence>
<gene>
    <name evidence="3" type="ORF">A306_02471</name>
</gene>
<name>R7VXU2_COLLI</name>
<dbReference type="GO" id="GO:0022829">
    <property type="term" value="F:wide pore channel activity"/>
    <property type="evidence" value="ECO:0007669"/>
    <property type="project" value="TreeGrafter"/>
</dbReference>
<dbReference type="GO" id="GO:0001913">
    <property type="term" value="P:T cell mediated cytotoxicity"/>
    <property type="evidence" value="ECO:0007669"/>
    <property type="project" value="TreeGrafter"/>
</dbReference>
<feature type="domain" description="C2" evidence="2">
    <location>
        <begin position="29"/>
        <end position="145"/>
    </location>
</feature>
<dbReference type="SMART" id="SM00239">
    <property type="entry name" value="C2"/>
    <property type="match status" value="1"/>
</dbReference>
<dbReference type="GO" id="GO:0051607">
    <property type="term" value="P:defense response to virus"/>
    <property type="evidence" value="ECO:0007669"/>
    <property type="project" value="TreeGrafter"/>
</dbReference>
<dbReference type="Pfam" id="PF00168">
    <property type="entry name" value="C2"/>
    <property type="match status" value="1"/>
</dbReference>
<dbReference type="InterPro" id="IPR052784">
    <property type="entry name" value="Perforin-1_pore-forming"/>
</dbReference>
<dbReference type="Gene3D" id="2.60.40.150">
    <property type="entry name" value="C2 domain"/>
    <property type="match status" value="1"/>
</dbReference>
<evidence type="ECO:0000313" key="3">
    <source>
        <dbReference type="EMBL" id="EMC88663.1"/>
    </source>
</evidence>
<feature type="non-terminal residue" evidence="3">
    <location>
        <position position="1"/>
    </location>
</feature>
<feature type="non-terminal residue" evidence="3">
    <location>
        <position position="182"/>
    </location>
</feature>
<reference evidence="3" key="1">
    <citation type="journal article" date="2013" name="Science">
        <title>Genomic diversity and evolution of the head crest in the rock pigeon.</title>
        <authorList>
            <person name="Shapiro M.D."/>
            <person name="Kronenberg Z."/>
            <person name="Li C."/>
            <person name="Domyan E.T."/>
            <person name="Pan H."/>
            <person name="Campbell M."/>
            <person name="Tan H."/>
            <person name="Huff C.D."/>
            <person name="Hu H."/>
            <person name="Vickrey A.I."/>
            <person name="Nielsen S.C."/>
            <person name="Stringham S.A."/>
            <person name="Hu H."/>
            <person name="Willerslev E."/>
            <person name="Gilbert M.T."/>
            <person name="Yandell M."/>
            <person name="Zhang G."/>
            <person name="Wang J."/>
        </authorList>
    </citation>
    <scope>NUCLEOTIDE SEQUENCE [LARGE SCALE GENOMIC DNA]</scope>
    <source>
        <tissue evidence="3">Blood</tissue>
    </source>
</reference>
<evidence type="ECO:0000256" key="1">
    <source>
        <dbReference type="ARBA" id="ARBA00022729"/>
    </source>
</evidence>
<evidence type="ECO:0000259" key="2">
    <source>
        <dbReference type="PROSITE" id="PS50004"/>
    </source>
</evidence>
<dbReference type="SUPFAM" id="SSF49562">
    <property type="entry name" value="C2 domain (Calcium/lipid-binding domain, CaLB)"/>
    <property type="match status" value="1"/>
</dbReference>